<proteinExistence type="predicted"/>
<accession>A0ABM4CDA9</accession>
<evidence type="ECO:0000256" key="1">
    <source>
        <dbReference type="SAM" id="MobiDB-lite"/>
    </source>
</evidence>
<keyword evidence="3" id="KW-1185">Reference proteome</keyword>
<dbReference type="SUPFAM" id="SSF56219">
    <property type="entry name" value="DNase I-like"/>
    <property type="match status" value="1"/>
</dbReference>
<feature type="compositionally biased region" description="Polar residues" evidence="1">
    <location>
        <begin position="449"/>
        <end position="467"/>
    </location>
</feature>
<name>A0ABM4CDA9_HYDVU</name>
<dbReference type="GeneID" id="105849752"/>
<sequence>MMFYRYLILLSLSILSYAAAYHHSNNTVAMGIKKFLVNKLATRGFGRVLTWNVKKLGACLRQDNVAPLKEAVCVVLQSANLIVLQEASNLDFSCLPCNTVLKDEYDWPGNEGNEDFKVLIKTKHSRSFSIKKTGSCESLDDLNIKRSVEGKSVQKMERHSNANKSIEFKKHSVNRYFRKYFQRTRRYIDDASQILRFLKNDNTHARLDENIKAIALDGLDKQSQDQFIKFVARVLEIKKLDDNIENNEEQKVKSFSGDKKQNSLNNQRYLEIKSSKTEDLTSQDILNIIDGHLINFKKEIDGLNLKISNISTTPKLTFQDIMNSDDNHYNTNKKVNIFKFGKKEPKSHNIKRSSKSYYEIFDKKTKDKLITNIQKTRSLIAHLMKQNKTKKNKEKALKRQLATPHISYTAKYTPQDGVLAIQGPDMTVMLPKALQPETVEPEKVIKSPNMVQESGDQRVIDSQSSNPAPQPKVVHKPNYVIYTVKSDLNSGDPFILANVRFPKGKHLQRACMAKIAADIANVNSQAETSYKKIIAGDFHMDRLSGSDDKGDMYKILTNLQIEGENFHSPLTYGEKDPITTVYGRRFDNIIANLPLKGNLKAIGPDFPLEPEAVVMPFILQRLYNNYMTSLYTSDNDESDSIYECIKAFQMAGKAELQNSVCKDIWTPSSYISDHLPLELRVSLKVSGRSSPVELRLASWNIQGDTFKERLLDPDVKRGFIQRLKKYHMAVFHEFPPHDRILDDQELGGSDVVRLKQGDLTTEFGIYISEYIKDGETDMYILRKKFKGEDVSDVLINPTREEAENMVTTVGLFAPRIVIDTYRLQPCFYTVRTSEKHRSNGIDFEKIIGAIDKDVQTRKCDFKLLMASLNLEDEFDIDKVVYDKFKFINLKCQISDGDLKYKYNVPRSRDLADYIILLEKDPSVEFSECKIGLPGDEGKRGIDKLSDFEELTTHYPFSVVLRRHD</sequence>
<feature type="chain" id="PRO_5047512642" evidence="2">
    <location>
        <begin position="21"/>
        <end position="964"/>
    </location>
</feature>
<dbReference type="Proteomes" id="UP001652625">
    <property type="component" value="Chromosome 08"/>
</dbReference>
<evidence type="ECO:0000313" key="4">
    <source>
        <dbReference type="RefSeq" id="XP_065659673.1"/>
    </source>
</evidence>
<feature type="region of interest" description="Disordered" evidence="1">
    <location>
        <begin position="446"/>
        <end position="472"/>
    </location>
</feature>
<protein>
    <submittedName>
        <fullName evidence="4">Uncharacterized protein LOC105849752 isoform X2</fullName>
    </submittedName>
</protein>
<dbReference type="RefSeq" id="XP_065659673.1">
    <property type="nucleotide sequence ID" value="XM_065803601.1"/>
</dbReference>
<evidence type="ECO:0000256" key="2">
    <source>
        <dbReference type="SAM" id="SignalP"/>
    </source>
</evidence>
<feature type="signal peptide" evidence="2">
    <location>
        <begin position="1"/>
        <end position="20"/>
    </location>
</feature>
<evidence type="ECO:0000313" key="3">
    <source>
        <dbReference type="Proteomes" id="UP001652625"/>
    </source>
</evidence>
<reference evidence="4" key="1">
    <citation type="submission" date="2025-08" db="UniProtKB">
        <authorList>
            <consortium name="RefSeq"/>
        </authorList>
    </citation>
    <scope>IDENTIFICATION</scope>
</reference>
<dbReference type="InterPro" id="IPR036691">
    <property type="entry name" value="Endo/exonu/phosph_ase_sf"/>
</dbReference>
<organism evidence="3 4">
    <name type="scientific">Hydra vulgaris</name>
    <name type="common">Hydra</name>
    <name type="synonym">Hydra attenuata</name>
    <dbReference type="NCBI Taxonomy" id="6087"/>
    <lineage>
        <taxon>Eukaryota</taxon>
        <taxon>Metazoa</taxon>
        <taxon>Cnidaria</taxon>
        <taxon>Hydrozoa</taxon>
        <taxon>Hydroidolina</taxon>
        <taxon>Anthoathecata</taxon>
        <taxon>Aplanulata</taxon>
        <taxon>Hydridae</taxon>
        <taxon>Hydra</taxon>
    </lineage>
</organism>
<gene>
    <name evidence="4" type="primary">LOC105849752</name>
</gene>
<keyword evidence="2" id="KW-0732">Signal</keyword>